<keyword evidence="3" id="KW-0396">Initiation factor</keyword>
<evidence type="ECO:0000256" key="1">
    <source>
        <dbReference type="ARBA" id="ARBA00007340"/>
    </source>
</evidence>
<proteinExistence type="inferred from homology"/>
<comment type="similarity">
    <text evidence="1">Belongs to the EIF1AD family.</text>
</comment>
<keyword evidence="3" id="KW-0648">Protein biosynthesis</keyword>
<feature type="compositionally biased region" description="Basic and acidic residues" evidence="4">
    <location>
        <begin position="119"/>
        <end position="132"/>
    </location>
</feature>
<feature type="compositionally biased region" description="Acidic residues" evidence="4">
    <location>
        <begin position="163"/>
        <end position="175"/>
    </location>
</feature>
<dbReference type="SUPFAM" id="SSF50249">
    <property type="entry name" value="Nucleic acid-binding proteins"/>
    <property type="match status" value="1"/>
</dbReference>
<dbReference type="PROSITE" id="PS50832">
    <property type="entry name" value="S1_IF1_TYPE"/>
    <property type="match status" value="1"/>
</dbReference>
<keyword evidence="7" id="KW-1185">Reference proteome</keyword>
<dbReference type="AlphaFoldDB" id="A0A803QMN5"/>
<dbReference type="OMA" id="FRKNIWV"/>
<dbReference type="Pfam" id="PF01176">
    <property type="entry name" value="eIF-1a"/>
    <property type="match status" value="1"/>
</dbReference>
<feature type="domain" description="S1-like" evidence="5">
    <location>
        <begin position="13"/>
        <end position="70"/>
    </location>
</feature>
<dbReference type="Gene3D" id="2.40.50.140">
    <property type="entry name" value="Nucleic acid-binding proteins"/>
    <property type="match status" value="1"/>
</dbReference>
<name>A0A803QMN5_CANSA</name>
<sequence>MKGGRKNLKRDTEEVSLNFEDGHAIMEVLSLRGSNLIEVLDSQGKKSLALFPAKFQKSMWIKQGSFVVVDDSGKVKALESGSKVTCIVTKVLFYEQVRALRKLPDWPEVFKSTVLDDSNGSREGETSQREENDLVSSDDDDDDDDDGLPPLEANTNRNRPIELQEESDSGSESDS</sequence>
<dbReference type="InterPro" id="IPR012340">
    <property type="entry name" value="NA-bd_OB-fold"/>
</dbReference>
<dbReference type="InterPro" id="IPR001253">
    <property type="entry name" value="TIF_eIF-1A"/>
</dbReference>
<evidence type="ECO:0000256" key="2">
    <source>
        <dbReference type="ARBA" id="ARBA00022884"/>
    </source>
</evidence>
<evidence type="ECO:0000313" key="6">
    <source>
        <dbReference type="EnsemblPlants" id="cds.evm.model.10.2232"/>
    </source>
</evidence>
<organism evidence="6 7">
    <name type="scientific">Cannabis sativa</name>
    <name type="common">Hemp</name>
    <name type="synonym">Marijuana</name>
    <dbReference type="NCBI Taxonomy" id="3483"/>
    <lineage>
        <taxon>Eukaryota</taxon>
        <taxon>Viridiplantae</taxon>
        <taxon>Streptophyta</taxon>
        <taxon>Embryophyta</taxon>
        <taxon>Tracheophyta</taxon>
        <taxon>Spermatophyta</taxon>
        <taxon>Magnoliopsida</taxon>
        <taxon>eudicotyledons</taxon>
        <taxon>Gunneridae</taxon>
        <taxon>Pentapetalae</taxon>
        <taxon>rosids</taxon>
        <taxon>fabids</taxon>
        <taxon>Rosales</taxon>
        <taxon>Cannabaceae</taxon>
        <taxon>Cannabis</taxon>
    </lineage>
</organism>
<dbReference type="GO" id="GO:0005634">
    <property type="term" value="C:nucleus"/>
    <property type="evidence" value="ECO:0007669"/>
    <property type="project" value="TreeGrafter"/>
</dbReference>
<feature type="compositionally biased region" description="Acidic residues" evidence="4">
    <location>
        <begin position="136"/>
        <end position="147"/>
    </location>
</feature>
<reference evidence="6" key="1">
    <citation type="submission" date="2021-03" db="UniProtKB">
        <authorList>
            <consortium name="EnsemblPlants"/>
        </authorList>
    </citation>
    <scope>IDENTIFICATION</scope>
</reference>
<dbReference type="GO" id="GO:0003743">
    <property type="term" value="F:translation initiation factor activity"/>
    <property type="evidence" value="ECO:0007669"/>
    <property type="project" value="UniProtKB-UniRule"/>
</dbReference>
<dbReference type="EnsemblPlants" id="evm.model.10.2232">
    <property type="protein sequence ID" value="cds.evm.model.10.2232"/>
    <property type="gene ID" value="evm.TU.10.2232"/>
</dbReference>
<dbReference type="InterPro" id="IPR006196">
    <property type="entry name" value="RNA-binding_domain_S1_IF1"/>
</dbReference>
<protein>
    <recommendedName>
        <fullName evidence="5">S1-like domain-containing protein</fullName>
    </recommendedName>
</protein>
<dbReference type="PANTHER" id="PTHR21641">
    <property type="entry name" value="TRANSLATION INITIATION FACTOR-RELATED"/>
    <property type="match status" value="1"/>
</dbReference>
<dbReference type="SMART" id="SM00652">
    <property type="entry name" value="eIF1a"/>
    <property type="match status" value="1"/>
</dbReference>
<dbReference type="OrthoDB" id="1738325at2759"/>
<dbReference type="PANTHER" id="PTHR21641:SF0">
    <property type="entry name" value="RNA-BINDING PROTEIN EIF1AD-RELATED"/>
    <property type="match status" value="1"/>
</dbReference>
<evidence type="ECO:0000256" key="4">
    <source>
        <dbReference type="SAM" id="MobiDB-lite"/>
    </source>
</evidence>
<dbReference type="Gramene" id="evm.model.10.2232">
    <property type="protein sequence ID" value="cds.evm.model.10.2232"/>
    <property type="gene ID" value="evm.TU.10.2232"/>
</dbReference>
<dbReference type="InterPro" id="IPR039294">
    <property type="entry name" value="EIF1AD"/>
</dbReference>
<dbReference type="GO" id="GO:0003723">
    <property type="term" value="F:RNA binding"/>
    <property type="evidence" value="ECO:0007669"/>
    <property type="project" value="UniProtKB-KW"/>
</dbReference>
<evidence type="ECO:0000259" key="5">
    <source>
        <dbReference type="PROSITE" id="PS50832"/>
    </source>
</evidence>
<dbReference type="Proteomes" id="UP000596661">
    <property type="component" value="Unassembled WGS sequence"/>
</dbReference>
<dbReference type="EMBL" id="UZAU01000839">
    <property type="status" value="NOT_ANNOTATED_CDS"/>
    <property type="molecule type" value="Genomic_DNA"/>
</dbReference>
<accession>A0A803QMN5</accession>
<keyword evidence="2" id="KW-0694">RNA-binding</keyword>
<feature type="region of interest" description="Disordered" evidence="4">
    <location>
        <begin position="113"/>
        <end position="175"/>
    </location>
</feature>
<evidence type="ECO:0000313" key="7">
    <source>
        <dbReference type="Proteomes" id="UP000596661"/>
    </source>
</evidence>
<evidence type="ECO:0000256" key="3">
    <source>
        <dbReference type="PROSITE-ProRule" id="PRU00181"/>
    </source>
</evidence>